<name>A0A9P1VUV2_PSEAI</name>
<evidence type="ECO:0008006" key="3">
    <source>
        <dbReference type="Google" id="ProtNLM"/>
    </source>
</evidence>
<proteinExistence type="predicted"/>
<dbReference type="RefSeq" id="WP_050397050.1">
    <property type="nucleotide sequence ID" value="NZ_CAADQL010001106.1"/>
</dbReference>
<sequence length="85" mass="9727">MMRLGNLTIEQMEQRSGVQFPAELKEFLIYRHQEQASNVGPGKWHCFDLPFQIVCGDMDTAQTVYDHLSPLAAEFKEQLQIGVQS</sequence>
<dbReference type="AlphaFoldDB" id="A0A9P1VUV2"/>
<dbReference type="EMBL" id="CVVU01000155">
    <property type="protein sequence ID" value="CRO74044.1"/>
    <property type="molecule type" value="Genomic_DNA"/>
</dbReference>
<dbReference type="Proteomes" id="UP000045039">
    <property type="component" value="Unassembled WGS sequence"/>
</dbReference>
<gene>
    <name evidence="1" type="ORF">PAERUG_P19_London_7_VIM_2_05_10_02390</name>
</gene>
<organism evidence="1 2">
    <name type="scientific">Pseudomonas aeruginosa</name>
    <dbReference type="NCBI Taxonomy" id="287"/>
    <lineage>
        <taxon>Bacteria</taxon>
        <taxon>Pseudomonadati</taxon>
        <taxon>Pseudomonadota</taxon>
        <taxon>Gammaproteobacteria</taxon>
        <taxon>Pseudomonadales</taxon>
        <taxon>Pseudomonadaceae</taxon>
        <taxon>Pseudomonas</taxon>
    </lineage>
</organism>
<accession>A0A9P1VUV2</accession>
<evidence type="ECO:0000313" key="1">
    <source>
        <dbReference type="EMBL" id="CRO74044.1"/>
    </source>
</evidence>
<evidence type="ECO:0000313" key="2">
    <source>
        <dbReference type="Proteomes" id="UP000045039"/>
    </source>
</evidence>
<protein>
    <recommendedName>
        <fullName evidence="3">SMI1/KNR4 family protein</fullName>
    </recommendedName>
</protein>
<reference evidence="2" key="1">
    <citation type="submission" date="2015-06" db="EMBL/GenBank/DDBJ databases">
        <authorList>
            <person name="Radhakrishnan Rajesh"/>
            <person name="Underwood Anthony"/>
            <person name="Al-Shahib Ali"/>
        </authorList>
    </citation>
    <scope>NUCLEOTIDE SEQUENCE [LARGE SCALE GENOMIC DNA]</scope>
    <source>
        <strain evidence="2">P19_London_7_VIM_2_05_10</strain>
    </source>
</reference>
<comment type="caution">
    <text evidence="1">The sequence shown here is derived from an EMBL/GenBank/DDBJ whole genome shotgun (WGS) entry which is preliminary data.</text>
</comment>